<keyword evidence="5 7" id="KW-1133">Transmembrane helix</keyword>
<evidence type="ECO:0000256" key="7">
    <source>
        <dbReference type="RuleBase" id="RU363032"/>
    </source>
</evidence>
<comment type="caution">
    <text evidence="9">The sequence shown here is derived from an EMBL/GenBank/DDBJ whole genome shotgun (WGS) entry which is preliminary data.</text>
</comment>
<protein>
    <submittedName>
        <fullName evidence="9">ABC transporter permease</fullName>
    </submittedName>
</protein>
<dbReference type="Gene3D" id="1.10.3720.10">
    <property type="entry name" value="MetI-like"/>
    <property type="match status" value="1"/>
</dbReference>
<evidence type="ECO:0000256" key="6">
    <source>
        <dbReference type="ARBA" id="ARBA00023136"/>
    </source>
</evidence>
<dbReference type="GO" id="GO:0055085">
    <property type="term" value="P:transmembrane transport"/>
    <property type="evidence" value="ECO:0007669"/>
    <property type="project" value="InterPro"/>
</dbReference>
<sequence>MTRSTTDATGAAVNAGPGGLPGRIRGVATSLTSSLSGSAALTIGLGLIAVHVVLAVLAPWIAGHDPVATDSTVALTGSTWTHWLGTDQYGRDILSRTLNGGRYALLVTFLATTIAVGIGTVLGCITAYADNWFDEVVMRIVDALLAVPSILALLVVVTVFDSGLWVIVLAVTVVYAPAVTRVVRGAARTIITQDYVTAARARGEKPLSIVFREILPNVMDVVLVEYAMRASWIVLLISTLSFLGFGANPPTPDWGLMVQENRTALTVAPLGALAPIVALATLVIGLNLSADGLSKSLGIDRAQKGAVS</sequence>
<dbReference type="EMBL" id="RZNB01000010">
    <property type="protein sequence ID" value="RWZ46032.1"/>
    <property type="molecule type" value="Genomic_DNA"/>
</dbReference>
<comment type="similarity">
    <text evidence="7">Belongs to the binding-protein-dependent transport system permease family.</text>
</comment>
<comment type="subcellular location">
    <subcellularLocation>
        <location evidence="1 7">Cell membrane</location>
        <topology evidence="1 7">Multi-pass membrane protein</topology>
    </subcellularLocation>
</comment>
<dbReference type="SUPFAM" id="SSF161098">
    <property type="entry name" value="MetI-like"/>
    <property type="match status" value="1"/>
</dbReference>
<dbReference type="InterPro" id="IPR035906">
    <property type="entry name" value="MetI-like_sf"/>
</dbReference>
<dbReference type="InterPro" id="IPR050366">
    <property type="entry name" value="BP-dependent_transpt_permease"/>
</dbReference>
<keyword evidence="3" id="KW-1003">Cell membrane</keyword>
<organism evidence="9 10">
    <name type="scientific">Labedella phragmitis</name>
    <dbReference type="NCBI Taxonomy" id="2498849"/>
    <lineage>
        <taxon>Bacteria</taxon>
        <taxon>Bacillati</taxon>
        <taxon>Actinomycetota</taxon>
        <taxon>Actinomycetes</taxon>
        <taxon>Micrococcales</taxon>
        <taxon>Microbacteriaceae</taxon>
        <taxon>Labedella</taxon>
    </lineage>
</organism>
<dbReference type="RefSeq" id="WP_128496348.1">
    <property type="nucleotide sequence ID" value="NZ_RZNB01000010.1"/>
</dbReference>
<feature type="transmembrane region" description="Helical" evidence="7">
    <location>
        <begin position="226"/>
        <end position="247"/>
    </location>
</feature>
<reference evidence="9 10" key="1">
    <citation type="submission" date="2018-12" db="EMBL/GenBank/DDBJ databases">
        <authorList>
            <person name="Li F."/>
        </authorList>
    </citation>
    <scope>NUCLEOTIDE SEQUENCE [LARGE SCALE GENOMIC DNA]</scope>
    <source>
        <strain evidence="9 10">11W25H-1</strain>
    </source>
</reference>
<keyword evidence="10" id="KW-1185">Reference proteome</keyword>
<keyword evidence="4 7" id="KW-0812">Transmembrane</keyword>
<feature type="transmembrane region" description="Helical" evidence="7">
    <location>
        <begin position="136"/>
        <end position="157"/>
    </location>
</feature>
<name>A0A3S4ADP5_9MICO</name>
<accession>A0A3S4ADP5</accession>
<evidence type="ECO:0000256" key="3">
    <source>
        <dbReference type="ARBA" id="ARBA00022475"/>
    </source>
</evidence>
<dbReference type="GO" id="GO:0005886">
    <property type="term" value="C:plasma membrane"/>
    <property type="evidence" value="ECO:0007669"/>
    <property type="project" value="UniProtKB-SubCell"/>
</dbReference>
<proteinExistence type="inferred from homology"/>
<dbReference type="CDD" id="cd06261">
    <property type="entry name" value="TM_PBP2"/>
    <property type="match status" value="1"/>
</dbReference>
<dbReference type="InterPro" id="IPR000515">
    <property type="entry name" value="MetI-like"/>
</dbReference>
<feature type="transmembrane region" description="Helical" evidence="7">
    <location>
        <begin position="39"/>
        <end position="62"/>
    </location>
</feature>
<dbReference type="PROSITE" id="PS50928">
    <property type="entry name" value="ABC_TM1"/>
    <property type="match status" value="1"/>
</dbReference>
<dbReference type="PANTHER" id="PTHR43386">
    <property type="entry name" value="OLIGOPEPTIDE TRANSPORT SYSTEM PERMEASE PROTEIN APPC"/>
    <property type="match status" value="1"/>
</dbReference>
<evidence type="ECO:0000256" key="5">
    <source>
        <dbReference type="ARBA" id="ARBA00022989"/>
    </source>
</evidence>
<feature type="domain" description="ABC transmembrane type-1" evidence="8">
    <location>
        <begin position="101"/>
        <end position="288"/>
    </location>
</feature>
<gene>
    <name evidence="9" type="ORF">ELQ90_16210</name>
</gene>
<dbReference type="AlphaFoldDB" id="A0A3S4ADP5"/>
<feature type="transmembrane region" description="Helical" evidence="7">
    <location>
        <begin position="103"/>
        <end position="129"/>
    </location>
</feature>
<evidence type="ECO:0000256" key="4">
    <source>
        <dbReference type="ARBA" id="ARBA00022692"/>
    </source>
</evidence>
<dbReference type="OrthoDB" id="9812701at2"/>
<dbReference type="PANTHER" id="PTHR43386:SF25">
    <property type="entry name" value="PEPTIDE ABC TRANSPORTER PERMEASE PROTEIN"/>
    <property type="match status" value="1"/>
</dbReference>
<evidence type="ECO:0000313" key="9">
    <source>
        <dbReference type="EMBL" id="RWZ46032.1"/>
    </source>
</evidence>
<evidence type="ECO:0000256" key="2">
    <source>
        <dbReference type="ARBA" id="ARBA00022448"/>
    </source>
</evidence>
<evidence type="ECO:0000259" key="8">
    <source>
        <dbReference type="PROSITE" id="PS50928"/>
    </source>
</evidence>
<dbReference type="Pfam" id="PF00528">
    <property type="entry name" value="BPD_transp_1"/>
    <property type="match status" value="1"/>
</dbReference>
<keyword evidence="2 7" id="KW-0813">Transport</keyword>
<keyword evidence="6 7" id="KW-0472">Membrane</keyword>
<dbReference type="Proteomes" id="UP000288547">
    <property type="component" value="Unassembled WGS sequence"/>
</dbReference>
<feature type="transmembrane region" description="Helical" evidence="7">
    <location>
        <begin position="163"/>
        <end position="183"/>
    </location>
</feature>
<feature type="transmembrane region" description="Helical" evidence="7">
    <location>
        <begin position="267"/>
        <end position="288"/>
    </location>
</feature>
<evidence type="ECO:0000256" key="1">
    <source>
        <dbReference type="ARBA" id="ARBA00004651"/>
    </source>
</evidence>
<evidence type="ECO:0000313" key="10">
    <source>
        <dbReference type="Proteomes" id="UP000288547"/>
    </source>
</evidence>